<dbReference type="PROSITE" id="PS00584">
    <property type="entry name" value="PFKB_KINASES_2"/>
    <property type="match status" value="1"/>
</dbReference>
<dbReference type="InterPro" id="IPR029056">
    <property type="entry name" value="Ribokinase-like"/>
</dbReference>
<keyword evidence="5" id="KW-1185">Reference proteome</keyword>
<dbReference type="OrthoDB" id="9806249at2"/>
<gene>
    <name evidence="4" type="ORF">FJU11_01875</name>
</gene>
<feature type="domain" description="Carbohydrate kinase PfkB" evidence="3">
    <location>
        <begin position="36"/>
        <end position="322"/>
    </location>
</feature>
<proteinExistence type="predicted"/>
<evidence type="ECO:0000313" key="5">
    <source>
        <dbReference type="Proteomes" id="UP000320314"/>
    </source>
</evidence>
<evidence type="ECO:0000313" key="4">
    <source>
        <dbReference type="EMBL" id="TPW31960.1"/>
    </source>
</evidence>
<dbReference type="InterPro" id="IPR002173">
    <property type="entry name" value="Carboh/pur_kinase_PfkB_CS"/>
</dbReference>
<dbReference type="Proteomes" id="UP000320314">
    <property type="component" value="Unassembled WGS sequence"/>
</dbReference>
<accession>A0A506UDD8</accession>
<dbReference type="EMBL" id="VHLH01000002">
    <property type="protein sequence ID" value="TPW31960.1"/>
    <property type="molecule type" value="Genomic_DNA"/>
</dbReference>
<comment type="caution">
    <text evidence="4">The sequence shown here is derived from an EMBL/GenBank/DDBJ whole genome shotgun (WGS) entry which is preliminary data.</text>
</comment>
<protein>
    <submittedName>
        <fullName evidence="4">Carbohydrate kinase</fullName>
    </submittedName>
</protein>
<dbReference type="Gene3D" id="3.40.1190.20">
    <property type="match status" value="1"/>
</dbReference>
<dbReference type="PANTHER" id="PTHR10584">
    <property type="entry name" value="SUGAR KINASE"/>
    <property type="match status" value="1"/>
</dbReference>
<evidence type="ECO:0000256" key="2">
    <source>
        <dbReference type="ARBA" id="ARBA00022777"/>
    </source>
</evidence>
<dbReference type="GO" id="GO:0016301">
    <property type="term" value="F:kinase activity"/>
    <property type="evidence" value="ECO:0007669"/>
    <property type="project" value="UniProtKB-KW"/>
</dbReference>
<dbReference type="SUPFAM" id="SSF53613">
    <property type="entry name" value="Ribokinase-like"/>
    <property type="match status" value="1"/>
</dbReference>
<dbReference type="PANTHER" id="PTHR10584:SF166">
    <property type="entry name" value="RIBOKINASE"/>
    <property type="match status" value="1"/>
</dbReference>
<dbReference type="CDD" id="cd01941">
    <property type="entry name" value="YeiC_kinase_like"/>
    <property type="match status" value="1"/>
</dbReference>
<reference evidence="4 5" key="1">
    <citation type="submission" date="2019-06" db="EMBL/GenBank/DDBJ databases">
        <authorList>
            <person name="Li M."/>
        </authorList>
    </citation>
    <scope>NUCLEOTIDE SEQUENCE [LARGE SCALE GENOMIC DNA]</scope>
    <source>
        <strain evidence="4 5">BGMRC6574</strain>
    </source>
</reference>
<sequence length="344" mass="34532">MKPPCHPFAARIVVRADAHDAGIEGRMTDPTRPCLLAIGGAHVDYRGTVAGATRPGASNPGTWRAEAGGGVLNAASSLARLGHSVRLVAPRGGDPAGEIVAEAAAAAGILDTPLTFLDRATPTYTAILGADGDLVVGLADMALYDRFGPKQIMRRDLRDAIAAAPAVVTDANLPGETLKALAAACAGADVPLFAIAISPAKVVRLRPVLGSLSGLFMNAAEARTLGDTGQTAPGALARILSEKGLARGVITFGSEGACAFDGGGCWHVPPAPLDRVADVTGAGDALAAGFVHATLAGSSTAEALRFGTAAAAFAVSSHAAAPTTIDRMALEGADDAVPPAERLF</sequence>
<dbReference type="AlphaFoldDB" id="A0A506UDD8"/>
<keyword evidence="2 4" id="KW-0418">Kinase</keyword>
<evidence type="ECO:0000256" key="1">
    <source>
        <dbReference type="ARBA" id="ARBA00022679"/>
    </source>
</evidence>
<dbReference type="GO" id="GO:0005829">
    <property type="term" value="C:cytosol"/>
    <property type="evidence" value="ECO:0007669"/>
    <property type="project" value="TreeGrafter"/>
</dbReference>
<keyword evidence="1" id="KW-0808">Transferase</keyword>
<evidence type="ECO:0000259" key="3">
    <source>
        <dbReference type="Pfam" id="PF00294"/>
    </source>
</evidence>
<dbReference type="InterPro" id="IPR011611">
    <property type="entry name" value="PfkB_dom"/>
</dbReference>
<dbReference type="Pfam" id="PF00294">
    <property type="entry name" value="PfkB"/>
    <property type="match status" value="1"/>
</dbReference>
<name>A0A506UDD8_9HYPH</name>
<organism evidence="4 5">
    <name type="scientific">Pararhizobium mangrovi</name>
    <dbReference type="NCBI Taxonomy" id="2590452"/>
    <lineage>
        <taxon>Bacteria</taxon>
        <taxon>Pseudomonadati</taxon>
        <taxon>Pseudomonadota</taxon>
        <taxon>Alphaproteobacteria</taxon>
        <taxon>Hyphomicrobiales</taxon>
        <taxon>Rhizobiaceae</taxon>
        <taxon>Rhizobium/Agrobacterium group</taxon>
        <taxon>Pararhizobium</taxon>
    </lineage>
</organism>